<proteinExistence type="predicted"/>
<gene>
    <name evidence="2" type="ORF">E2562_023488</name>
</gene>
<comment type="caution">
    <text evidence="2">The sequence shown here is derived from an EMBL/GenBank/DDBJ whole genome shotgun (WGS) entry which is preliminary data.</text>
</comment>
<dbReference type="OrthoDB" id="695610at2759"/>
<accession>A0A6G1BY33</accession>
<dbReference type="EMBL" id="SPHZ02000011">
    <property type="protein sequence ID" value="KAF0893235.1"/>
    <property type="molecule type" value="Genomic_DNA"/>
</dbReference>
<protein>
    <submittedName>
        <fullName evidence="2">Uncharacterized protein</fullName>
    </submittedName>
</protein>
<name>A0A6G1BY33_9ORYZ</name>
<sequence>MDKINPETMCIEISLTKTIKITPFKITIVMGTLFGSEELRLPDGKVMGVASKQLAQDLGLQPNSKISPSRLIHDPNAIRFFIMVMTNTLLLPTIDFYIMQKDAYLENDLATVECGVRQVCISVLRTHCGGVLVLHTPSGDRDDIIA</sequence>
<evidence type="ECO:0000256" key="1">
    <source>
        <dbReference type="SAM" id="Phobius"/>
    </source>
</evidence>
<reference evidence="2 3" key="1">
    <citation type="submission" date="2019-11" db="EMBL/GenBank/DDBJ databases">
        <title>Whole genome sequence of Oryza granulata.</title>
        <authorList>
            <person name="Li W."/>
        </authorList>
    </citation>
    <scope>NUCLEOTIDE SEQUENCE [LARGE SCALE GENOMIC DNA]</scope>
    <source>
        <strain evidence="3">cv. Menghai</strain>
        <tissue evidence="2">Leaf</tissue>
    </source>
</reference>
<keyword evidence="1" id="KW-0812">Transmembrane</keyword>
<dbReference type="Proteomes" id="UP000479710">
    <property type="component" value="Unassembled WGS sequence"/>
</dbReference>
<feature type="transmembrane region" description="Helical" evidence="1">
    <location>
        <begin position="77"/>
        <end position="98"/>
    </location>
</feature>
<keyword evidence="1" id="KW-0472">Membrane</keyword>
<evidence type="ECO:0000313" key="3">
    <source>
        <dbReference type="Proteomes" id="UP000479710"/>
    </source>
</evidence>
<dbReference type="AlphaFoldDB" id="A0A6G1BY33"/>
<keyword evidence="1" id="KW-1133">Transmembrane helix</keyword>
<evidence type="ECO:0000313" key="2">
    <source>
        <dbReference type="EMBL" id="KAF0893235.1"/>
    </source>
</evidence>
<organism evidence="2 3">
    <name type="scientific">Oryza meyeriana var. granulata</name>
    <dbReference type="NCBI Taxonomy" id="110450"/>
    <lineage>
        <taxon>Eukaryota</taxon>
        <taxon>Viridiplantae</taxon>
        <taxon>Streptophyta</taxon>
        <taxon>Embryophyta</taxon>
        <taxon>Tracheophyta</taxon>
        <taxon>Spermatophyta</taxon>
        <taxon>Magnoliopsida</taxon>
        <taxon>Liliopsida</taxon>
        <taxon>Poales</taxon>
        <taxon>Poaceae</taxon>
        <taxon>BOP clade</taxon>
        <taxon>Oryzoideae</taxon>
        <taxon>Oryzeae</taxon>
        <taxon>Oryzinae</taxon>
        <taxon>Oryza</taxon>
        <taxon>Oryza meyeriana</taxon>
    </lineage>
</organism>
<keyword evidence="3" id="KW-1185">Reference proteome</keyword>